<dbReference type="PANTHER" id="PTHR46066">
    <property type="entry name" value="CHITINASE DOMAIN-CONTAINING PROTEIN 1 FAMILY MEMBER"/>
    <property type="match status" value="1"/>
</dbReference>
<dbReference type="InterPro" id="IPR012854">
    <property type="entry name" value="Cu_amine_oxidase-like_N"/>
</dbReference>
<dbReference type="Pfam" id="PF00704">
    <property type="entry name" value="Glyco_hydro_18"/>
    <property type="match status" value="1"/>
</dbReference>
<keyword evidence="1" id="KW-0732">Signal</keyword>
<protein>
    <recommendedName>
        <fullName evidence="2">GH18 domain-containing protein</fullName>
    </recommendedName>
</protein>
<dbReference type="Gene3D" id="3.20.20.80">
    <property type="entry name" value="Glycosidases"/>
    <property type="match status" value="1"/>
</dbReference>
<dbReference type="SUPFAM" id="SSF51445">
    <property type="entry name" value="(Trans)glycosidases"/>
    <property type="match status" value="1"/>
</dbReference>
<name>A0A4Q0VX89_9BACI</name>
<dbReference type="PROSITE" id="PS51910">
    <property type="entry name" value="GH18_2"/>
    <property type="match status" value="1"/>
</dbReference>
<evidence type="ECO:0000256" key="1">
    <source>
        <dbReference type="SAM" id="SignalP"/>
    </source>
</evidence>
<feature type="domain" description="GH18" evidence="2">
    <location>
        <begin position="124"/>
        <end position="421"/>
    </location>
</feature>
<dbReference type="Gene3D" id="3.30.457.10">
    <property type="entry name" value="Copper amine oxidase-like, N-terminal domain"/>
    <property type="match status" value="1"/>
</dbReference>
<feature type="chain" id="PRO_5020377051" description="GH18 domain-containing protein" evidence="1">
    <location>
        <begin position="25"/>
        <end position="421"/>
    </location>
</feature>
<dbReference type="GO" id="GO:0008061">
    <property type="term" value="F:chitin binding"/>
    <property type="evidence" value="ECO:0007669"/>
    <property type="project" value="InterPro"/>
</dbReference>
<dbReference type="InterPro" id="IPR001223">
    <property type="entry name" value="Glyco_hydro18_cat"/>
</dbReference>
<dbReference type="InterPro" id="IPR036582">
    <property type="entry name" value="Mao_N_sf"/>
</dbReference>
<gene>
    <name evidence="3" type="ORF">DS745_05050</name>
</gene>
<evidence type="ECO:0000313" key="3">
    <source>
        <dbReference type="EMBL" id="RXJ02952.1"/>
    </source>
</evidence>
<proteinExistence type="predicted"/>
<accession>A0A4Q0VX89</accession>
<evidence type="ECO:0000313" key="4">
    <source>
        <dbReference type="Proteomes" id="UP000290649"/>
    </source>
</evidence>
<dbReference type="SMART" id="SM00636">
    <property type="entry name" value="Glyco_18"/>
    <property type="match status" value="1"/>
</dbReference>
<dbReference type="GO" id="GO:0005975">
    <property type="term" value="P:carbohydrate metabolic process"/>
    <property type="evidence" value="ECO:0007669"/>
    <property type="project" value="InterPro"/>
</dbReference>
<sequence>MLKKLLVIAILLGSIILPFDSASASSQDIKVYLDNFELKFDVQPRMVANRTLVPFRKLSESIGINVRWDGPNQTIYATGNGTDVKLVMNSRTAVVNGKNVTLDAAPFTDNSRTLIPLRFFMETFDAKVEWNQQSREIRVTSAQRDMYTMAFYALGSFERRQYIPKFDSVAYGWASIDRNGNFITARRDSAGNLIDYYWPVDHSLASTADLIYSGQSVGGEAFLMVAALDYNIINTLVHDASKTQRAINEMVSLAVARGLDGIMIDFEGIRNRADHDTTKRAFTAFIEKLSVEAKKNSLKLSVALVPPNNAFSGYEYGKIARVVDFVFLMAYDYHPRVVGDPFGHMRPEPLESIDAGIQLTLKEVPKEKLVLGVNLVHETNSSIPNVIGLAKRHNLKGVGFWLVRSLDDQKISVINRSVKLK</sequence>
<dbReference type="EMBL" id="QOUX01000020">
    <property type="protein sequence ID" value="RXJ02952.1"/>
    <property type="molecule type" value="Genomic_DNA"/>
</dbReference>
<evidence type="ECO:0000259" key="2">
    <source>
        <dbReference type="PROSITE" id="PS51910"/>
    </source>
</evidence>
<comment type="caution">
    <text evidence="3">The sequence shown here is derived from an EMBL/GenBank/DDBJ whole genome shotgun (WGS) entry which is preliminary data.</text>
</comment>
<dbReference type="SUPFAM" id="SSF55383">
    <property type="entry name" value="Copper amine oxidase, domain N"/>
    <property type="match status" value="1"/>
</dbReference>
<dbReference type="InterPro" id="IPR011583">
    <property type="entry name" value="Chitinase_II/V-like_cat"/>
</dbReference>
<organism evidence="3 4">
    <name type="scientific">Anaerobacillus alkaliphilus</name>
    <dbReference type="NCBI Taxonomy" id="1548597"/>
    <lineage>
        <taxon>Bacteria</taxon>
        <taxon>Bacillati</taxon>
        <taxon>Bacillota</taxon>
        <taxon>Bacilli</taxon>
        <taxon>Bacillales</taxon>
        <taxon>Bacillaceae</taxon>
        <taxon>Anaerobacillus</taxon>
    </lineage>
</organism>
<dbReference type="AlphaFoldDB" id="A0A4Q0VX89"/>
<keyword evidence="4" id="KW-1185">Reference proteome</keyword>
<dbReference type="OrthoDB" id="9769314at2"/>
<feature type="signal peptide" evidence="1">
    <location>
        <begin position="1"/>
        <end position="24"/>
    </location>
</feature>
<dbReference type="Pfam" id="PF07833">
    <property type="entry name" value="Cu_amine_oxidN1"/>
    <property type="match status" value="1"/>
</dbReference>
<dbReference type="Proteomes" id="UP000290649">
    <property type="component" value="Unassembled WGS sequence"/>
</dbReference>
<dbReference type="RefSeq" id="WP_129077188.1">
    <property type="nucleotide sequence ID" value="NZ_QOUX01000020.1"/>
</dbReference>
<dbReference type="PANTHER" id="PTHR46066:SF2">
    <property type="entry name" value="CHITINASE DOMAIN-CONTAINING PROTEIN 1"/>
    <property type="match status" value="1"/>
</dbReference>
<dbReference type="InterPro" id="IPR017853">
    <property type="entry name" value="GH"/>
</dbReference>
<reference evidence="3 4" key="1">
    <citation type="journal article" date="2019" name="Int. J. Syst. Evol. Microbiol.">
        <title>Anaerobacillus alkaliphilus sp. nov., a novel alkaliphilic and moderately halophilic bacterium.</title>
        <authorList>
            <person name="Borsodi A.K."/>
            <person name="Aszalos J.M."/>
            <person name="Bihari P."/>
            <person name="Nagy I."/>
            <person name="Schumann P."/>
            <person name="Sproer C."/>
            <person name="Kovacs A.L."/>
            <person name="Boka K."/>
            <person name="Dobosy P."/>
            <person name="Ovari M."/>
            <person name="Szili-Kovacs T."/>
            <person name="Toth E."/>
        </authorList>
    </citation>
    <scope>NUCLEOTIDE SEQUENCE [LARGE SCALE GENOMIC DNA]</scope>
    <source>
        <strain evidence="3 4">B16-10</strain>
    </source>
</reference>